<dbReference type="InterPro" id="IPR036527">
    <property type="entry name" value="SCP2_sterol-bd_dom_sf"/>
</dbReference>
<dbReference type="InterPro" id="IPR038989">
    <property type="entry name" value="UbiJ"/>
</dbReference>
<proteinExistence type="inferred from homology"/>
<dbReference type="AlphaFoldDB" id="A0A9Q2EQX0"/>
<dbReference type="PANTHER" id="PTHR38693:SF1">
    <property type="entry name" value="UBIQUINONE BIOSYNTHESIS ACCESSORY FACTOR UBIJ"/>
    <property type="match status" value="1"/>
</dbReference>
<dbReference type="RefSeq" id="WP_193399274.1">
    <property type="nucleotide sequence ID" value="NZ_CP065177.1"/>
</dbReference>
<dbReference type="KEGG" id="pqu:IG609_019145"/>
<comment type="function">
    <text evidence="1">Required for ubiquinone (coenzyme Q) biosynthesis. Binds hydrophobic ubiquinone biosynthetic intermediates via its SCP2 domain and is essential for the stability of the Ubi complex. May constitute a docking platform where Ubi enzymes assemble and access their SCP2-bound polyprenyl substrates.</text>
</comment>
<organism evidence="2 3">
    <name type="scientific">Pectobacterium quasiaquaticum</name>
    <dbReference type="NCBI Taxonomy" id="2774015"/>
    <lineage>
        <taxon>Bacteria</taxon>
        <taxon>Pseudomonadati</taxon>
        <taxon>Pseudomonadota</taxon>
        <taxon>Gammaproteobacteria</taxon>
        <taxon>Enterobacterales</taxon>
        <taxon>Pectobacteriaceae</taxon>
        <taxon>Pectobacterium</taxon>
    </lineage>
</organism>
<evidence type="ECO:0000256" key="1">
    <source>
        <dbReference type="HAMAP-Rule" id="MF_02215"/>
    </source>
</evidence>
<comment type="similarity">
    <text evidence="1">Belongs to the UbiJ family.</text>
</comment>
<evidence type="ECO:0000313" key="3">
    <source>
        <dbReference type="Proteomes" id="UP000806577"/>
    </source>
</evidence>
<dbReference type="GO" id="GO:0005737">
    <property type="term" value="C:cytoplasm"/>
    <property type="evidence" value="ECO:0007669"/>
    <property type="project" value="UniProtKB-SubCell"/>
</dbReference>
<sequence length="213" mass="24347">MLITSFLTATLETALNQLLFHDTVSCDRGFSCDRSMKSARQRLQGKTLQIELAELDMPLVLVFNEQRLDVISQWGEPADCCLKTRVPVLMKLRDRQQLSSLMRSGELVIEGDIQVVQQFIVLVDLAEFDPAEWLSPYLGDIVAQGLTQTAQKTLSFLRRSFHQQQHFLSETLTEEWRLAPGKLENAWFHEEIVALDKSADTLSERLVKLEALR</sequence>
<keyword evidence="1" id="KW-0963">Cytoplasm</keyword>
<comment type="subcellular location">
    <subcellularLocation>
        <location evidence="1">Cytoplasm</location>
    </subcellularLocation>
</comment>
<dbReference type="GO" id="GO:0006744">
    <property type="term" value="P:ubiquinone biosynthetic process"/>
    <property type="evidence" value="ECO:0007669"/>
    <property type="project" value="UniProtKB-UniRule"/>
</dbReference>
<comment type="pathway">
    <text evidence="1">Cofactor biosynthesis; ubiquinone biosynthesis.</text>
</comment>
<gene>
    <name evidence="1" type="primary">ubiJ</name>
    <name evidence="2" type="ORF">IG609_019145</name>
</gene>
<name>A0A9Q2EQX0_9GAMM</name>
<dbReference type="PANTHER" id="PTHR38693">
    <property type="entry name" value="UBIQUINONE BIOSYNTHESIS PROTEIN UBIJ"/>
    <property type="match status" value="1"/>
</dbReference>
<dbReference type="Proteomes" id="UP000806577">
    <property type="component" value="Chromosome"/>
</dbReference>
<dbReference type="InterPro" id="IPR003033">
    <property type="entry name" value="SCP2_sterol-bd_dom"/>
</dbReference>
<dbReference type="Pfam" id="PF02036">
    <property type="entry name" value="SCP2"/>
    <property type="match status" value="1"/>
</dbReference>
<keyword evidence="3" id="KW-1185">Reference proteome</keyword>
<evidence type="ECO:0000313" key="2">
    <source>
        <dbReference type="EMBL" id="URG48824.1"/>
    </source>
</evidence>
<accession>A0A9Q2EQX0</accession>
<keyword evidence="1" id="KW-0831">Ubiquinone biosynthesis</keyword>
<dbReference type="EMBL" id="CP065177">
    <property type="protein sequence ID" value="URG48824.1"/>
    <property type="molecule type" value="Genomic_DNA"/>
</dbReference>
<reference evidence="2 3" key="1">
    <citation type="journal article" date="2021" name="Int. J. Syst. Evol. Microbiol.">
        <title>&lt;i&gt;Pectobacterium quasiaquaticum&lt;/i&gt; sp. nov., isolated from waterways.</title>
        <authorList>
            <person name="Ben Moussa H."/>
            <person name="Pedron J."/>
            <person name="Bertrand C."/>
            <person name="Hecquet A."/>
            <person name="Barny M.A."/>
        </authorList>
    </citation>
    <scope>NUCLEOTIDE SEQUENCE [LARGE SCALE GENOMIC DNA]</scope>
    <source>
        <strain evidence="2 3">A477-S1-J17</strain>
    </source>
</reference>
<protein>
    <recommendedName>
        <fullName evidence="1">Ubiquinone biosynthesis accessory factor UbiJ</fullName>
    </recommendedName>
</protein>
<dbReference type="SUPFAM" id="SSF55718">
    <property type="entry name" value="SCP-like"/>
    <property type="match status" value="1"/>
</dbReference>
<dbReference type="HAMAP" id="MF_02215">
    <property type="entry name" value="UbiJ"/>
    <property type="match status" value="1"/>
</dbReference>